<dbReference type="AlphaFoldDB" id="A0A2P2N4H1"/>
<sequence length="55" mass="5901">MGFARLQFSPKSLVEPAGSSLCKAALPQPSEDPLPEPILVTALFQESSFFPQPPT</sequence>
<dbReference type="EMBL" id="GGEC01056908">
    <property type="protein sequence ID" value="MBX37392.1"/>
    <property type="molecule type" value="Transcribed_RNA"/>
</dbReference>
<reference evidence="1" key="1">
    <citation type="submission" date="2018-02" db="EMBL/GenBank/DDBJ databases">
        <title>Rhizophora mucronata_Transcriptome.</title>
        <authorList>
            <person name="Meera S.P."/>
            <person name="Sreeshan A."/>
            <person name="Augustine A."/>
        </authorList>
    </citation>
    <scope>NUCLEOTIDE SEQUENCE</scope>
    <source>
        <tissue evidence="1">Leaf</tissue>
    </source>
</reference>
<proteinExistence type="predicted"/>
<accession>A0A2P2N4H1</accession>
<protein>
    <submittedName>
        <fullName evidence="1">Uncharacterized protein</fullName>
    </submittedName>
</protein>
<evidence type="ECO:0000313" key="1">
    <source>
        <dbReference type="EMBL" id="MBX37392.1"/>
    </source>
</evidence>
<organism evidence="1">
    <name type="scientific">Rhizophora mucronata</name>
    <name type="common">Asiatic mangrove</name>
    <dbReference type="NCBI Taxonomy" id="61149"/>
    <lineage>
        <taxon>Eukaryota</taxon>
        <taxon>Viridiplantae</taxon>
        <taxon>Streptophyta</taxon>
        <taxon>Embryophyta</taxon>
        <taxon>Tracheophyta</taxon>
        <taxon>Spermatophyta</taxon>
        <taxon>Magnoliopsida</taxon>
        <taxon>eudicotyledons</taxon>
        <taxon>Gunneridae</taxon>
        <taxon>Pentapetalae</taxon>
        <taxon>rosids</taxon>
        <taxon>fabids</taxon>
        <taxon>Malpighiales</taxon>
        <taxon>Rhizophoraceae</taxon>
        <taxon>Rhizophora</taxon>
    </lineage>
</organism>
<name>A0A2P2N4H1_RHIMU</name>